<dbReference type="AlphaFoldDB" id="A0A7S8F6G8"/>
<organism evidence="4 5">
    <name type="scientific">Qipengyuania soli</name>
    <dbReference type="NCBI Taxonomy" id="2782568"/>
    <lineage>
        <taxon>Bacteria</taxon>
        <taxon>Pseudomonadati</taxon>
        <taxon>Pseudomonadota</taxon>
        <taxon>Alphaproteobacteria</taxon>
        <taxon>Sphingomonadales</taxon>
        <taxon>Erythrobacteraceae</taxon>
        <taxon>Qipengyuania</taxon>
    </lineage>
</organism>
<dbReference type="PANTHER" id="PTHR45586:SF1">
    <property type="entry name" value="LIPOPOLYSACCHARIDE ASSEMBLY PROTEIN B"/>
    <property type="match status" value="1"/>
</dbReference>
<keyword evidence="2 3" id="KW-0802">TPR repeat</keyword>
<evidence type="ECO:0000313" key="5">
    <source>
        <dbReference type="Proteomes" id="UP000594459"/>
    </source>
</evidence>
<dbReference type="SMART" id="SM00028">
    <property type="entry name" value="TPR"/>
    <property type="match status" value="4"/>
</dbReference>
<evidence type="ECO:0000256" key="1">
    <source>
        <dbReference type="ARBA" id="ARBA00022737"/>
    </source>
</evidence>
<sequence length="507" mass="53888">MIRNRLLSTTILIAAALSACSPSPETSFANGREAFAANDYRGARVALISGLREKPDDHEMRVLLARTQIALGDGEGATSTLAKLPKEMTDRPDVAAVAGEAEVLRGQYDKGIALVDGLETGAADRVRALAYIGLGEVDKAAEAFAAGAGRAAPDASLLASYARFSLLQGEAAKADALVGRALKLDPRMVEAHLVRADMRLARNELPGALASFDRVLELHPANFDGRVGKAEVLISLGRLKDAEPLAASLSEEAPDEQSVIFLSARLAGKQGDWAKVRSILQPHEDELRVNPVVTALYGRALIELDQPAVALGVLEPSLKRHGGSRALRRLVVRAQLASRDPAGALATIRPLASRPDATPEELKLASLAAKGAGSDGAASFEKRLSTPSPEWIGGELAKADRALRNRQWSDAESLYQSILTRTGGENAMVLNNLAFAKQQLGKDSEALDMALRAVKLEPENASILDTAGWMLVQSGSKARGLEMLRRAAKLDPDNRTIARHLGQAEAS</sequence>
<feature type="repeat" description="TPR" evidence="3">
    <location>
        <begin position="461"/>
        <end position="494"/>
    </location>
</feature>
<dbReference type="Pfam" id="PF14559">
    <property type="entry name" value="TPR_19"/>
    <property type="match status" value="2"/>
</dbReference>
<protein>
    <submittedName>
        <fullName evidence="4">Tetratricopeptide repeat protein</fullName>
    </submittedName>
</protein>
<reference evidence="4 5" key="1">
    <citation type="submission" date="2020-11" db="EMBL/GenBank/DDBJ databases">
        <title>The genome sequence of Erythrobacter sp. 6D36.</title>
        <authorList>
            <person name="Liu Y."/>
        </authorList>
    </citation>
    <scope>NUCLEOTIDE SEQUENCE [LARGE SCALE GENOMIC DNA]</scope>
    <source>
        <strain evidence="4 5">6D36</strain>
    </source>
</reference>
<proteinExistence type="predicted"/>
<dbReference type="Proteomes" id="UP000594459">
    <property type="component" value="Chromosome"/>
</dbReference>
<keyword evidence="1" id="KW-0677">Repeat</keyword>
<evidence type="ECO:0000256" key="3">
    <source>
        <dbReference type="PROSITE-ProRule" id="PRU00339"/>
    </source>
</evidence>
<dbReference type="RefSeq" id="WP_200983746.1">
    <property type="nucleotide sequence ID" value="NZ_CP064654.1"/>
</dbReference>
<gene>
    <name evidence="4" type="ORF">IRL76_05295</name>
</gene>
<evidence type="ECO:0000313" key="4">
    <source>
        <dbReference type="EMBL" id="QPC99952.1"/>
    </source>
</evidence>
<evidence type="ECO:0000256" key="2">
    <source>
        <dbReference type="ARBA" id="ARBA00022803"/>
    </source>
</evidence>
<feature type="repeat" description="TPR" evidence="3">
    <location>
        <begin position="427"/>
        <end position="460"/>
    </location>
</feature>
<dbReference type="EMBL" id="CP064654">
    <property type="protein sequence ID" value="QPC99952.1"/>
    <property type="molecule type" value="Genomic_DNA"/>
</dbReference>
<dbReference type="SUPFAM" id="SSF48452">
    <property type="entry name" value="TPR-like"/>
    <property type="match status" value="2"/>
</dbReference>
<dbReference type="PROSITE" id="PS51257">
    <property type="entry name" value="PROKAR_LIPOPROTEIN"/>
    <property type="match status" value="1"/>
</dbReference>
<keyword evidence="5" id="KW-1185">Reference proteome</keyword>
<name>A0A7S8F6G8_9SPHN</name>
<dbReference type="InterPro" id="IPR051012">
    <property type="entry name" value="CellSynth/LPSAsmb/PSIAsmb"/>
</dbReference>
<dbReference type="KEGG" id="qso:IRL76_05295"/>
<dbReference type="InterPro" id="IPR011990">
    <property type="entry name" value="TPR-like_helical_dom_sf"/>
</dbReference>
<dbReference type="InterPro" id="IPR019734">
    <property type="entry name" value="TPR_rpt"/>
</dbReference>
<dbReference type="PROSITE" id="PS50005">
    <property type="entry name" value="TPR"/>
    <property type="match status" value="3"/>
</dbReference>
<dbReference type="Gene3D" id="1.25.40.10">
    <property type="entry name" value="Tetratricopeptide repeat domain"/>
    <property type="match status" value="2"/>
</dbReference>
<accession>A0A7S8F6G8</accession>
<dbReference type="PANTHER" id="PTHR45586">
    <property type="entry name" value="TPR REPEAT-CONTAINING PROTEIN PA4667"/>
    <property type="match status" value="1"/>
</dbReference>
<feature type="repeat" description="TPR" evidence="3">
    <location>
        <begin position="189"/>
        <end position="222"/>
    </location>
</feature>